<evidence type="ECO:0000313" key="2">
    <source>
        <dbReference type="EMBL" id="TCS39075.1"/>
    </source>
</evidence>
<comment type="caution">
    <text evidence="2">The sequence shown here is derived from an EMBL/GenBank/DDBJ whole genome shotgun (WGS) entry which is preliminary data.</text>
</comment>
<dbReference type="AlphaFoldDB" id="A0A4R3I319"/>
<organism evidence="2 3">
    <name type="scientific">Paucimonas lemoignei</name>
    <name type="common">Pseudomonas lemoignei</name>
    <dbReference type="NCBI Taxonomy" id="29443"/>
    <lineage>
        <taxon>Bacteria</taxon>
        <taxon>Pseudomonadati</taxon>
        <taxon>Pseudomonadota</taxon>
        <taxon>Betaproteobacteria</taxon>
        <taxon>Burkholderiales</taxon>
        <taxon>Burkholderiaceae</taxon>
        <taxon>Paucimonas</taxon>
    </lineage>
</organism>
<dbReference type="OrthoDB" id="5786415at2"/>
<evidence type="ECO:0000313" key="3">
    <source>
        <dbReference type="Proteomes" id="UP000295382"/>
    </source>
</evidence>
<name>A0A4R3I319_PAULE</name>
<dbReference type="InterPro" id="IPR045584">
    <property type="entry name" value="Pilin-like"/>
</dbReference>
<keyword evidence="1" id="KW-0812">Transmembrane</keyword>
<dbReference type="Pfam" id="PF07963">
    <property type="entry name" value="N_methyl"/>
    <property type="match status" value="1"/>
</dbReference>
<proteinExistence type="predicted"/>
<gene>
    <name evidence="2" type="ORF">EDC30_10125</name>
</gene>
<dbReference type="Gene3D" id="3.30.700.10">
    <property type="entry name" value="Glycoprotein, Type 4 Pilin"/>
    <property type="match status" value="1"/>
</dbReference>
<dbReference type="NCBIfam" id="TIGR02532">
    <property type="entry name" value="IV_pilin_GFxxxE"/>
    <property type="match status" value="1"/>
</dbReference>
<evidence type="ECO:0000256" key="1">
    <source>
        <dbReference type="SAM" id="Phobius"/>
    </source>
</evidence>
<dbReference type="InterPro" id="IPR012902">
    <property type="entry name" value="N_methyl_site"/>
</dbReference>
<dbReference type="Proteomes" id="UP000295382">
    <property type="component" value="Unassembled WGS sequence"/>
</dbReference>
<reference evidence="2 3" key="1">
    <citation type="submission" date="2019-03" db="EMBL/GenBank/DDBJ databases">
        <title>Genomic Encyclopedia of Type Strains, Phase IV (KMG-IV): sequencing the most valuable type-strain genomes for metagenomic binning, comparative biology and taxonomic classification.</title>
        <authorList>
            <person name="Goeker M."/>
        </authorList>
    </citation>
    <scope>NUCLEOTIDE SEQUENCE [LARGE SCALE GENOMIC DNA]</scope>
    <source>
        <strain evidence="2 3">DSM 7445</strain>
    </source>
</reference>
<dbReference type="PROSITE" id="PS00409">
    <property type="entry name" value="PROKAR_NTER_METHYL"/>
    <property type="match status" value="1"/>
</dbReference>
<sequence length="182" mass="19453">MRCSSQICVSAVHKNARGFTLVELIMVMIIVGILAVTALPRFFQRQTFDARAFSDRVFSVVSYAQKTAVAQHRPVFVRLNGASVAACFDATCATRVPAPAGTGSAASAACSNDANWLCIATPTGITYSSAKPGFYFNALGKPFNMTDTEPASGFTAQLDIAISGDGTTRHVYIEQETGYVHR</sequence>
<keyword evidence="1" id="KW-1133">Transmembrane helix</keyword>
<keyword evidence="3" id="KW-1185">Reference proteome</keyword>
<dbReference type="EMBL" id="SLZQ01000001">
    <property type="protein sequence ID" value="TCS39075.1"/>
    <property type="molecule type" value="Genomic_DNA"/>
</dbReference>
<protein>
    <submittedName>
        <fullName evidence="2">MSHA pilin protein MshC</fullName>
    </submittedName>
</protein>
<feature type="transmembrane region" description="Helical" evidence="1">
    <location>
        <begin position="21"/>
        <end position="43"/>
    </location>
</feature>
<dbReference type="SUPFAM" id="SSF54523">
    <property type="entry name" value="Pili subunits"/>
    <property type="match status" value="1"/>
</dbReference>
<accession>A0A4R3I319</accession>
<keyword evidence="1" id="KW-0472">Membrane</keyword>